<dbReference type="GO" id="GO:0009117">
    <property type="term" value="P:nucleotide metabolic process"/>
    <property type="evidence" value="ECO:0007669"/>
    <property type="project" value="TreeGrafter"/>
</dbReference>
<comment type="caution">
    <text evidence="5">The sequence shown here is derived from an EMBL/GenBank/DDBJ whole genome shotgun (WGS) entry which is preliminary data.</text>
</comment>
<evidence type="ECO:0000256" key="2">
    <source>
        <dbReference type="PIRSR" id="PIRSR601310-3"/>
    </source>
</evidence>
<feature type="short sequence motif" description="Histidine triad motif" evidence="2 3">
    <location>
        <begin position="98"/>
        <end position="102"/>
    </location>
</feature>
<dbReference type="GO" id="GO:0016787">
    <property type="term" value="F:hydrolase activity"/>
    <property type="evidence" value="ECO:0007669"/>
    <property type="project" value="UniProtKB-KW"/>
</dbReference>
<dbReference type="PROSITE" id="PS51084">
    <property type="entry name" value="HIT_2"/>
    <property type="match status" value="1"/>
</dbReference>
<evidence type="ECO:0000256" key="1">
    <source>
        <dbReference type="PIRSR" id="PIRSR601310-1"/>
    </source>
</evidence>
<evidence type="ECO:0000313" key="6">
    <source>
        <dbReference type="Proteomes" id="UP000051658"/>
    </source>
</evidence>
<dbReference type="RefSeq" id="WP_034570578.1">
    <property type="nucleotide sequence ID" value="NZ_JQBS01000032.1"/>
</dbReference>
<organism evidence="5 6">
    <name type="scientific">Carnobacterium divergens DSM 20623</name>
    <dbReference type="NCBI Taxonomy" id="1449336"/>
    <lineage>
        <taxon>Bacteria</taxon>
        <taxon>Bacillati</taxon>
        <taxon>Bacillota</taxon>
        <taxon>Bacilli</taxon>
        <taxon>Lactobacillales</taxon>
        <taxon>Carnobacteriaceae</taxon>
        <taxon>Carnobacterium</taxon>
    </lineage>
</organism>
<sequence>MNDCVFCKIINHEIPSHVVYEDDDVLAFLDITQVTPGHTLVIPKKHVTDIFEYDETLAQTIFSRIPKIARGIEKSNPAIQGMNIINNNREMAYQSVFHSHFHLIPRYGKKDDFTMHFGNNMKKYPPEKLAEIAATIQHELED</sequence>
<dbReference type="PROSITE" id="PS00892">
    <property type="entry name" value="HIT_1"/>
    <property type="match status" value="1"/>
</dbReference>
<dbReference type="InterPro" id="IPR019808">
    <property type="entry name" value="Histidine_triad_CS"/>
</dbReference>
<dbReference type="GeneID" id="89588519"/>
<proteinExistence type="predicted"/>
<dbReference type="InterPro" id="IPR001310">
    <property type="entry name" value="Histidine_triad_HIT"/>
</dbReference>
<feature type="active site" description="Tele-AMP-histidine intermediate" evidence="1">
    <location>
        <position position="100"/>
    </location>
</feature>
<name>A0A0R2HUL1_CARDV</name>
<dbReference type="eggNOG" id="COG0537">
    <property type="taxonomic scope" value="Bacteria"/>
</dbReference>
<keyword evidence="6" id="KW-1185">Reference proteome</keyword>
<dbReference type="Pfam" id="PF01230">
    <property type="entry name" value="HIT"/>
    <property type="match status" value="1"/>
</dbReference>
<dbReference type="Proteomes" id="UP000051658">
    <property type="component" value="Unassembled WGS sequence"/>
</dbReference>
<keyword evidence="5" id="KW-0378">Hydrolase</keyword>
<evidence type="ECO:0000313" key="5">
    <source>
        <dbReference type="EMBL" id="KRN56416.1"/>
    </source>
</evidence>
<dbReference type="PANTHER" id="PTHR46648:SF1">
    <property type="entry name" value="ADENOSINE 5'-MONOPHOSPHORAMIDASE HNT1"/>
    <property type="match status" value="1"/>
</dbReference>
<dbReference type="FunFam" id="3.30.428.10:FF:000014">
    <property type="entry name" value="Putative histidine triad (HIT) protein"/>
    <property type="match status" value="1"/>
</dbReference>
<dbReference type="InterPro" id="IPR036265">
    <property type="entry name" value="HIT-like_sf"/>
</dbReference>
<gene>
    <name evidence="5" type="ORF">IV74_GL001530</name>
</gene>
<protein>
    <submittedName>
        <fullName evidence="5">Putative diadenosine polyphosphate hydrolase</fullName>
    </submittedName>
</protein>
<dbReference type="InterPro" id="IPR011146">
    <property type="entry name" value="HIT-like"/>
</dbReference>
<dbReference type="CDD" id="cd01277">
    <property type="entry name" value="HINT_subgroup"/>
    <property type="match status" value="1"/>
</dbReference>
<reference evidence="5 6" key="1">
    <citation type="journal article" date="2015" name="Genome Announc.">
        <title>Expanding the biotechnology potential of lactobacilli through comparative genomics of 213 strains and associated genera.</title>
        <authorList>
            <person name="Sun Z."/>
            <person name="Harris H.M."/>
            <person name="McCann A."/>
            <person name="Guo C."/>
            <person name="Argimon S."/>
            <person name="Zhang W."/>
            <person name="Yang X."/>
            <person name="Jeffery I.B."/>
            <person name="Cooney J.C."/>
            <person name="Kagawa T.F."/>
            <person name="Liu W."/>
            <person name="Song Y."/>
            <person name="Salvetti E."/>
            <person name="Wrobel A."/>
            <person name="Rasinkangas P."/>
            <person name="Parkhill J."/>
            <person name="Rea M.C."/>
            <person name="O'Sullivan O."/>
            <person name="Ritari J."/>
            <person name="Douillard F.P."/>
            <person name="Paul Ross R."/>
            <person name="Yang R."/>
            <person name="Briner A.E."/>
            <person name="Felis G.E."/>
            <person name="de Vos W.M."/>
            <person name="Barrangou R."/>
            <person name="Klaenhammer T.R."/>
            <person name="Caufield P.W."/>
            <person name="Cui Y."/>
            <person name="Zhang H."/>
            <person name="O'Toole P.W."/>
        </authorList>
    </citation>
    <scope>NUCLEOTIDE SEQUENCE [LARGE SCALE GENOMIC DNA]</scope>
    <source>
        <strain evidence="5 6">DSM 20623</strain>
    </source>
</reference>
<dbReference type="PATRIC" id="fig|1449336.4.peg.1562"/>
<evidence type="ECO:0000259" key="4">
    <source>
        <dbReference type="PROSITE" id="PS51084"/>
    </source>
</evidence>
<dbReference type="PANTHER" id="PTHR46648">
    <property type="entry name" value="HIT FAMILY PROTEIN 1"/>
    <property type="match status" value="1"/>
</dbReference>
<dbReference type="SUPFAM" id="SSF54197">
    <property type="entry name" value="HIT-like"/>
    <property type="match status" value="1"/>
</dbReference>
<feature type="domain" description="HIT" evidence="4">
    <location>
        <begin position="5"/>
        <end position="115"/>
    </location>
</feature>
<dbReference type="PRINTS" id="PR00332">
    <property type="entry name" value="HISTRIAD"/>
</dbReference>
<dbReference type="InterPro" id="IPR039384">
    <property type="entry name" value="HINT"/>
</dbReference>
<accession>A0A0R2HUL1</accession>
<dbReference type="AlphaFoldDB" id="A0A0R2HUL1"/>
<evidence type="ECO:0000256" key="3">
    <source>
        <dbReference type="PROSITE-ProRule" id="PRU00464"/>
    </source>
</evidence>
<dbReference type="Gene3D" id="3.30.428.10">
    <property type="entry name" value="HIT-like"/>
    <property type="match status" value="1"/>
</dbReference>
<dbReference type="EMBL" id="JQBS01000032">
    <property type="protein sequence ID" value="KRN56416.1"/>
    <property type="molecule type" value="Genomic_DNA"/>
</dbReference>